<dbReference type="OrthoDB" id="383574at2"/>
<dbReference type="Pfam" id="PF01547">
    <property type="entry name" value="SBP_bac_1"/>
    <property type="match status" value="1"/>
</dbReference>
<dbReference type="EMBL" id="LTAO01000002">
    <property type="protein sequence ID" value="KYG34341.1"/>
    <property type="molecule type" value="Genomic_DNA"/>
</dbReference>
<dbReference type="Gene3D" id="2.60.120.260">
    <property type="entry name" value="Galactose-binding domain-like"/>
    <property type="match status" value="2"/>
</dbReference>
<evidence type="ECO:0000313" key="2">
    <source>
        <dbReference type="Proteomes" id="UP000075806"/>
    </source>
</evidence>
<dbReference type="InterPro" id="IPR006059">
    <property type="entry name" value="SBP"/>
</dbReference>
<dbReference type="PANTHER" id="PTHR43649:SF27">
    <property type="entry name" value="EXTRACELLULAR SOLUTE-BINDING PROTEIN FAMILY 1"/>
    <property type="match status" value="1"/>
</dbReference>
<dbReference type="RefSeq" id="WP_061947511.1">
    <property type="nucleotide sequence ID" value="NZ_LTAO01000002.1"/>
</dbReference>
<evidence type="ECO:0000313" key="1">
    <source>
        <dbReference type="EMBL" id="KYG34341.1"/>
    </source>
</evidence>
<dbReference type="SUPFAM" id="SSF53850">
    <property type="entry name" value="Periplasmic binding protein-like II"/>
    <property type="match status" value="1"/>
</dbReference>
<dbReference type="InterPro" id="IPR050490">
    <property type="entry name" value="Bact_solute-bd_prot1"/>
</dbReference>
<accession>A0A161QA49</accession>
<dbReference type="AlphaFoldDB" id="A0A161QA49"/>
<dbReference type="Proteomes" id="UP000075806">
    <property type="component" value="Unassembled WGS sequence"/>
</dbReference>
<dbReference type="STRING" id="519424.AZF04_14200"/>
<dbReference type="PANTHER" id="PTHR43649">
    <property type="entry name" value="ARABINOSE-BINDING PROTEIN-RELATED"/>
    <property type="match status" value="1"/>
</dbReference>
<dbReference type="CDD" id="cd14489">
    <property type="entry name" value="CBM_SBP_bac_1_like"/>
    <property type="match status" value="1"/>
</dbReference>
<protein>
    <submittedName>
        <fullName evidence="1">ABC transporter substrate-binding protein</fullName>
    </submittedName>
</protein>
<dbReference type="Gene3D" id="3.40.190.10">
    <property type="entry name" value="Periplasmic binding protein-like II"/>
    <property type="match status" value="1"/>
</dbReference>
<organism evidence="1 2">
    <name type="scientific">Alkalihalobacillus trypoxylicola</name>
    <dbReference type="NCBI Taxonomy" id="519424"/>
    <lineage>
        <taxon>Bacteria</taxon>
        <taxon>Bacillati</taxon>
        <taxon>Bacillota</taxon>
        <taxon>Bacilli</taxon>
        <taxon>Bacillales</taxon>
        <taxon>Bacillaceae</taxon>
        <taxon>Alkalihalobacillus</taxon>
    </lineage>
</organism>
<keyword evidence="2" id="KW-1185">Reference proteome</keyword>
<sequence length="972" mass="112747">MKTYSKTVFLLMCVWFSGFFFLLSYGSDVLAGTTVSTEELSQETSNIRLDLYTNYLEQHSDKKRPNDEIVIRAINYSEVTGMNVEILNGLEGNTNDVLFTEEVGQVEWQFEVKQAGLYHINLQYFPIEGKSSSIERELLINDELPFQGASTLVFPRIWENELDEIERDNRDNDLRPRQVESPIWQSHDLKDSEGYYVEPYLFYFEEGINSLTLVSSREPMVIDQIMLYQVSEIPSYEEVIKDYQENNYKEVEDVFIKIQGEDASLKSAPTLYPINDRSSPATEPYHVSKIRMNTIGGYNWRWPGQWISWEVEVPEEGLYQIGIKNKQNMIRGLYSTRRLLINDQVPFQEMDMINFSFNNQWDMNVLGNSEEPYLFYLSEGTHEFKLEVTLGEMAPILRTIEDSVLELNSIYRKILMVTGAVPDPYRDYQLDQNIPEMIEVFSRQSETLQQVANRLAEVTGETSDQTAILNTMAYQLQDFVKRPESIQRRLDSFKINVGGLGTWILTVREQPLEIDYFTIAAPNVKMPAADASFFRKALHETGAFVYSFIEDYNTVGNRMEDDEQEEAIELWIGTGRDQAQVLKSMIDDSFTPHTGIHVDLKLVQMDVLLPATLARQGPDVALQIGNEVPVNYAMRNAVVDISQFPDYKEVETRFRESAVLPYRFDNGVYALPEQQMFSMLFYRKDILEELDLEVPNTWDDVLTIIPELQKNHMDFAFPLLQDPQFPGEVQNLIPNQTFTMMLYQQDGEFYRNQAKSSDLDSDISMNAFKQWTSLYTNYKLPLKFDFPNRFRTGEMPIGIDDYTFYNHLSVSAPEIRGLWEFVPIPGTLQPDGTVRREVGSSGTAAIILEQAENKEASWEFLKWWTEKDTQIRFGREMEGLMGAAARYPTANIEALEELPWLVQDYQQLEEQWQWVRGIPEVPGGYFTGRHLDNAFREVVNNGTNTREALMDYMIYINDEIRVKRTEFELPIE</sequence>
<proteinExistence type="predicted"/>
<gene>
    <name evidence="1" type="ORF">AZF04_14200</name>
</gene>
<reference evidence="1" key="1">
    <citation type="submission" date="2016-02" db="EMBL/GenBank/DDBJ databases">
        <title>Genome sequence of Bacillus trypoxylicola KCTC 13244(T).</title>
        <authorList>
            <person name="Jeong H."/>
            <person name="Park S.-H."/>
            <person name="Choi S.-K."/>
        </authorList>
    </citation>
    <scope>NUCLEOTIDE SEQUENCE [LARGE SCALE GENOMIC DNA]</scope>
    <source>
        <strain evidence="1">KCTC 13244</strain>
    </source>
</reference>
<name>A0A161QA49_9BACI</name>
<comment type="caution">
    <text evidence="1">The sequence shown here is derived from an EMBL/GenBank/DDBJ whole genome shotgun (WGS) entry which is preliminary data.</text>
</comment>